<name>A0A4R0XU81_9MOLU</name>
<protein>
    <submittedName>
        <fullName evidence="2">Uncharacterized protein</fullName>
    </submittedName>
</protein>
<evidence type="ECO:0000313" key="3">
    <source>
        <dbReference type="Proteomes" id="UP000294192"/>
    </source>
</evidence>
<dbReference type="Proteomes" id="UP000294192">
    <property type="component" value="Unassembled WGS sequence"/>
</dbReference>
<comment type="caution">
    <text evidence="2">The sequence shown here is derived from an EMBL/GenBank/DDBJ whole genome shotgun (WGS) entry which is preliminary data.</text>
</comment>
<feature type="signal peptide" evidence="1">
    <location>
        <begin position="1"/>
        <end position="25"/>
    </location>
</feature>
<dbReference type="AlphaFoldDB" id="A0A4R0XU81"/>
<sequence>MKKSRKYIQIGLTTLAIVAAPVALAVSCGSINETKKMETKPPLIYQSIELEKLMSGNNITKQHDAIKSVIENIESGKINEYKYEGKTYRIDNESEFLKGLKSWVKNELLIKFPTLIEGSDKSLIDIGNPIKDFTIIESPNLVGGAFKIPKNKLVAPKNSHYEFANDNIITDVDASTSQVISHWTNNISNFQRSLKMDIKKGVTFKVRLVANRGYKIAEKREFKITYKLQDIKKIVISDSTILKALQSNLENTIGNTRDMMTGRTISLIDGYASGYTKFSSDTFYNRRISKIELVDSKGKLLVQGNPAIPKTTIDSLRNGDKVYIKLTTADPLLVFSNNENTKIFTLTMKDMKSIVPIDDVNITKLEKKIEDSFNADTGLLDLASFKKFSDITSLKASEAIGSIPWGSKYHYEKTKKYVLEAPFWNPNARKSASFYMKLDSEHLIIYKGKLIVKPLIT</sequence>
<accession>A0A4R0XU81</accession>
<dbReference type="RefSeq" id="WP_131599597.1">
    <property type="nucleotide sequence ID" value="NZ_PSZO01000049.1"/>
</dbReference>
<evidence type="ECO:0000256" key="1">
    <source>
        <dbReference type="SAM" id="SignalP"/>
    </source>
</evidence>
<keyword evidence="1" id="KW-0732">Signal</keyword>
<keyword evidence="3" id="KW-1185">Reference proteome</keyword>
<evidence type="ECO:0000313" key="2">
    <source>
        <dbReference type="EMBL" id="TCG10411.1"/>
    </source>
</evidence>
<dbReference type="EMBL" id="PSZO01000049">
    <property type="protein sequence ID" value="TCG10411.1"/>
    <property type="molecule type" value="Genomic_DNA"/>
</dbReference>
<proteinExistence type="predicted"/>
<dbReference type="PROSITE" id="PS51257">
    <property type="entry name" value="PROKAR_LIPOPROTEIN"/>
    <property type="match status" value="1"/>
</dbReference>
<feature type="chain" id="PRO_5020374907" evidence="1">
    <location>
        <begin position="26"/>
        <end position="457"/>
    </location>
</feature>
<gene>
    <name evidence="2" type="ORF">C4B24_04665</name>
</gene>
<feature type="non-terminal residue" evidence="2">
    <location>
        <position position="457"/>
    </location>
</feature>
<organism evidence="2 3">
    <name type="scientific">Mycoplasma marinum</name>
    <dbReference type="NCBI Taxonomy" id="1937190"/>
    <lineage>
        <taxon>Bacteria</taxon>
        <taxon>Bacillati</taxon>
        <taxon>Mycoplasmatota</taxon>
        <taxon>Mollicutes</taxon>
        <taxon>Mycoplasmataceae</taxon>
        <taxon>Mycoplasma</taxon>
    </lineage>
</organism>
<reference evidence="2 3" key="1">
    <citation type="submission" date="2018-02" db="EMBL/GenBank/DDBJ databases">
        <title>Mycoplasma marinum and Mycoplasma todarodis sp. nov., moderately halophilic and psychrotolerant mycoplasmas isolated from cephalopods.</title>
        <authorList>
            <person name="Viver T."/>
        </authorList>
    </citation>
    <scope>NUCLEOTIDE SEQUENCE [LARGE SCALE GENOMIC DNA]</scope>
    <source>
        <strain evidence="2 3">PE</strain>
    </source>
</reference>